<dbReference type="InterPro" id="IPR003598">
    <property type="entry name" value="Ig_sub2"/>
</dbReference>
<dbReference type="InterPro" id="IPR004166">
    <property type="entry name" value="a-kinase_dom"/>
</dbReference>
<keyword evidence="6" id="KW-0418">Kinase</keyword>
<evidence type="ECO:0000313" key="15">
    <source>
        <dbReference type="Proteomes" id="UP000694891"/>
    </source>
</evidence>
<dbReference type="GeneTree" id="ENSGT00940000158534"/>
<dbReference type="InterPro" id="IPR007110">
    <property type="entry name" value="Ig-like_dom"/>
</dbReference>
<feature type="region of interest" description="Disordered" evidence="11">
    <location>
        <begin position="869"/>
        <end position="908"/>
    </location>
</feature>
<feature type="compositionally biased region" description="Basic and acidic residues" evidence="11">
    <location>
        <begin position="322"/>
        <end position="338"/>
    </location>
</feature>
<evidence type="ECO:0000256" key="8">
    <source>
        <dbReference type="ARBA" id="ARBA00023319"/>
    </source>
</evidence>
<dbReference type="SMART" id="SM00409">
    <property type="entry name" value="IG"/>
    <property type="match status" value="2"/>
</dbReference>
<proteinExistence type="inferred from homology"/>
<feature type="compositionally biased region" description="Basic and acidic residues" evidence="11">
    <location>
        <begin position="189"/>
        <end position="210"/>
    </location>
</feature>
<dbReference type="SUPFAM" id="SSF56112">
    <property type="entry name" value="Protein kinase-like (PK-like)"/>
    <property type="match status" value="1"/>
</dbReference>
<feature type="domain" description="Alpha-type protein kinase" evidence="13">
    <location>
        <begin position="1541"/>
        <end position="1772"/>
    </location>
</feature>
<feature type="compositionally biased region" description="Basic and acidic residues" evidence="11">
    <location>
        <begin position="1825"/>
        <end position="1850"/>
    </location>
</feature>
<name>A0A3B5B3L1_9TELE</name>
<evidence type="ECO:0000256" key="11">
    <source>
        <dbReference type="SAM" id="MobiDB-lite"/>
    </source>
</evidence>
<keyword evidence="4" id="KW-0808">Transferase</keyword>
<dbReference type="InterPro" id="IPR036179">
    <property type="entry name" value="Ig-like_dom_sf"/>
</dbReference>
<evidence type="ECO:0000313" key="14">
    <source>
        <dbReference type="Ensembl" id="ENSSPAP00000027361.1"/>
    </source>
</evidence>
<feature type="region of interest" description="Disordered" evidence="11">
    <location>
        <begin position="1047"/>
        <end position="1070"/>
    </location>
</feature>
<dbReference type="Gene3D" id="3.20.200.10">
    <property type="entry name" value="MHCK/EF2 kinase"/>
    <property type="match status" value="1"/>
</dbReference>
<dbReference type="Pfam" id="PF07679">
    <property type="entry name" value="I-set"/>
    <property type="match status" value="2"/>
</dbReference>
<gene>
    <name evidence="16" type="primary">LOC103357519</name>
</gene>
<comment type="catalytic activity">
    <reaction evidence="9">
        <text>L-threonyl-[protein] + ATP = O-phospho-L-threonyl-[protein] + ADP + H(+)</text>
        <dbReference type="Rhea" id="RHEA:46608"/>
        <dbReference type="Rhea" id="RHEA-COMP:11060"/>
        <dbReference type="Rhea" id="RHEA-COMP:11605"/>
        <dbReference type="ChEBI" id="CHEBI:15378"/>
        <dbReference type="ChEBI" id="CHEBI:30013"/>
        <dbReference type="ChEBI" id="CHEBI:30616"/>
        <dbReference type="ChEBI" id="CHEBI:61977"/>
        <dbReference type="ChEBI" id="CHEBI:456216"/>
        <dbReference type="EC" id="2.7.11.1"/>
    </reaction>
</comment>
<keyword evidence="8" id="KW-0393">Immunoglobulin domain</keyword>
<sequence length="1850" mass="205922">MTSRRPMTRSFSGNGRTSSFSEEDSGSSNGRSESRSTYLSNVRPENSYSRYSHYRPTRSTLCSVMAQLTEDIQPSFDTTLKSKAVSENCNVKFTCVVSGLPPPELKWYKDDMEMDRYCGLPKYEIRKNGKTHTLHIYNCTLDDAAIYQVSASNSKGIVSCSGVLEVGTMSEFQIHQRFFAKLKQKAEKKKKDLEEPTKKEDKENIQKEKPQSSPEPPPRKRSVPPPKEKAAVKDSLAVEQLGAAAEPNGISPEVKESLKDETSPSEEMLAKKRIKMSNGVDVGVNSSSSSRSHVMGNGGENCYDGGISLAQFLAETLQSQTAEEKQNTSRVDNPKEMDTAVVSSVNKEKERDQEKMLKKTEEQEKALQEEFEKEKRREEELVVEREKERERQLEVLHTAAHGKHGPEVKHHSKGHKDHDHHNIQTSISSMLHTVKDFFFGKTKKGSHDHFESEEREFDYSHDSAQPLQPEMPPSFRLQAEHDPEVCNSLTEEVVSMEIDKPKEPSETVDVGQQSVSVEPHKFKYEDSVVHTNLPPAHKLPPESVKESTEQSVTEADDAAEAMEVTVAPEGSDARQEMSLTGLQVLTEAEKKDAEVVSVIKEVPVHQQEPECLVASAQPNQQGARAESSPREDKFVLPQTQAPSDEESLPTSTLASSEDGWTPPHSVVSTTLNHKLGEAPIETLQEEELSVDNVGREGEPKAEEAPSSNKLCEEEKAEVKSNSHPFSDINRSEITEITRCSMEDRIEPCESKATDQVLSPLSAVAACSAARDHVNEETKCTSLIQEMNVGFPPTADPEGLEKGDLKMQHECTPSDRGEITGSVNAMQSSNSGFTSSEERCELNKILSSALEKDLESNLCNSLKTQEQAVLEGESNEGRNESLLPEVATESRTLKKEEKLDESEIVSVKQSKGRNTAILEEHSNNALQDSSEKQHDWPLKNIPPIQISTFEDITDIKPPEPDMRPNEPFIIPKIEIVEPELKECTLPLTILALNKPETSNLQDHDVTHESKIIIQDQSLADSPGLLPTQEGMQNNYHLSPTEKVKEVAQCDDERDTLEQQQPHEKSSEQLPQMDYASIPVINVSCTDEKEADAFENSHDSHAQPAFEIPKVPSFVVPPISVTCHESDPEPRLPTQSESTETETSVCTQQGTKHDVGNNMTTKPEKSQSRRQDLEEMSEKSIKENTPTMLYEALIPKVGDSVPSFNKTTEDENLKPKSLKMENSMSVEDLQKNRFSVERLSSKPPAYPSLSPASLRKFMSKAAPDSDNEAGTTGRVSAVGDKTEEDLSGGSTPTSSLSCESSPRLKRRDSLTLIRSATPEELASGARRKIFFPKNKDDVEIAVFGALDTQGKKENPYMSPSQARRAALLQASTGQSTPPMERRSPLLSRRKATLEVPKVVEQTATEEPAGNKREEKPAEKKIDPLKAPQVIRKIRGEPFPDASGHLKLWCQFFNVLSDSTIKWYKDEEEILEMKRSGGDESQVALAIVLASSQDCGVYGCTIKNDYGTDTTDYLLSIDILSEILLKDDLEVGEEIEMTPMLFTRGLADCGTWGDKYFGRIMTETVHMGEGCAHKASRVKVIYGLDPIFESGSACIIKVQNPIAYGTKQESNLAERNLEITKQECKVQNMIREYCKIFAAEARVIENFGCSLEVIPRYLMYRPANSVPYASVEADLTGVFLKYCEMDPKGKLISQNVSELEQKCSAFQHWIHQWTHGNLLVTQLEGVESKITNVQVVTKSKGYQGLTEQASPEVFEQFLGQHQCNYYCGLLGLRPLKTVDSLQQPTKIKGSRSPLLNRKLTSGSPQLQRKGHSPQMPRKANSSPKVTRKVQETEDSKSDVKPKPAETLDVLEMR</sequence>
<dbReference type="Ensembl" id="ENSSPAT00000027805.1">
    <property type="protein sequence ID" value="ENSSPAP00000027361.1"/>
    <property type="gene ID" value="ENSSPAG00000020635.1"/>
</dbReference>
<evidence type="ECO:0000313" key="16">
    <source>
        <dbReference type="RefSeq" id="XP_008280327.1"/>
    </source>
</evidence>
<dbReference type="GO" id="GO:0005524">
    <property type="term" value="F:ATP binding"/>
    <property type="evidence" value="ECO:0007669"/>
    <property type="project" value="InterPro"/>
</dbReference>
<dbReference type="EC" id="2.7.11.1" evidence="2"/>
<evidence type="ECO:0000259" key="13">
    <source>
        <dbReference type="PROSITE" id="PS51158"/>
    </source>
</evidence>
<dbReference type="GO" id="GO:0005634">
    <property type="term" value="C:nucleus"/>
    <property type="evidence" value="ECO:0007669"/>
    <property type="project" value="TreeGrafter"/>
</dbReference>
<feature type="compositionally biased region" description="Basic and acidic residues" evidence="11">
    <location>
        <begin position="693"/>
        <end position="703"/>
    </location>
</feature>
<accession>A0A3B5B3L1</accession>
<feature type="region of interest" description="Disordered" evidence="11">
    <location>
        <begin position="691"/>
        <end position="729"/>
    </location>
</feature>
<dbReference type="InterPro" id="IPR011009">
    <property type="entry name" value="Kinase-like_dom_sf"/>
</dbReference>
<feature type="region of interest" description="Disordered" evidence="11">
    <location>
        <begin position="1121"/>
        <end position="1178"/>
    </location>
</feature>
<evidence type="ECO:0000256" key="2">
    <source>
        <dbReference type="ARBA" id="ARBA00012513"/>
    </source>
</evidence>
<dbReference type="PANTHER" id="PTHR47091:SF1">
    <property type="entry name" value="ALPHA-PROTEIN KINASE 3"/>
    <property type="match status" value="1"/>
</dbReference>
<dbReference type="Proteomes" id="UP000694891">
    <property type="component" value="Unplaced"/>
</dbReference>
<evidence type="ECO:0000256" key="3">
    <source>
        <dbReference type="ARBA" id="ARBA00022527"/>
    </source>
</evidence>
<feature type="domain" description="Ig-like" evidence="12">
    <location>
        <begin position="74"/>
        <end position="170"/>
    </location>
</feature>
<feature type="compositionally biased region" description="Low complexity" evidence="11">
    <location>
        <begin position="1132"/>
        <end position="1147"/>
    </location>
</feature>
<dbReference type="PROSITE" id="PS51158">
    <property type="entry name" value="ALPHA_KINASE"/>
    <property type="match status" value="1"/>
</dbReference>
<evidence type="ECO:0000256" key="4">
    <source>
        <dbReference type="ARBA" id="ARBA00022679"/>
    </source>
</evidence>
<reference evidence="14" key="1">
    <citation type="submission" date="2023-09" db="UniProtKB">
        <authorList>
            <consortium name="Ensembl"/>
        </authorList>
    </citation>
    <scope>IDENTIFICATION</scope>
</reference>
<feature type="compositionally biased region" description="Basic and acidic residues" evidence="11">
    <location>
        <begin position="346"/>
        <end position="383"/>
    </location>
</feature>
<dbReference type="PROSITE" id="PS50835">
    <property type="entry name" value="IG_LIKE"/>
    <property type="match status" value="2"/>
</dbReference>
<dbReference type="STRING" id="144197.ENSSPAP00000027361"/>
<dbReference type="PANTHER" id="PTHR47091">
    <property type="entry name" value="ALPHA-PROTEIN KINASE 2-RELATED"/>
    <property type="match status" value="1"/>
</dbReference>
<keyword evidence="15" id="KW-1185">Reference proteome</keyword>
<feature type="compositionally biased region" description="Basic and acidic residues" evidence="11">
    <location>
        <begin position="253"/>
        <end position="262"/>
    </location>
</feature>
<dbReference type="SMART" id="SM00811">
    <property type="entry name" value="Alpha_kinase"/>
    <property type="match status" value="1"/>
</dbReference>
<comment type="similarity">
    <text evidence="1">Belongs to the protein kinase superfamily. Alpha-type protein kinase family. ALPK subfamily.</text>
</comment>
<evidence type="ECO:0000256" key="9">
    <source>
        <dbReference type="ARBA" id="ARBA00047899"/>
    </source>
</evidence>
<dbReference type="InterPro" id="IPR013783">
    <property type="entry name" value="Ig-like_fold"/>
</dbReference>
<dbReference type="OrthoDB" id="301415at2759"/>
<dbReference type="Gene3D" id="2.60.40.10">
    <property type="entry name" value="Immunoglobulins"/>
    <property type="match status" value="2"/>
</dbReference>
<dbReference type="SUPFAM" id="SSF48726">
    <property type="entry name" value="Immunoglobulin"/>
    <property type="match status" value="2"/>
</dbReference>
<feature type="region of interest" description="Disordered" evidence="11">
    <location>
        <begin position="1780"/>
        <end position="1850"/>
    </location>
</feature>
<dbReference type="FunFam" id="2.60.40.10:FF:000069">
    <property type="entry name" value="Alpha-protein kinase 3"/>
    <property type="match status" value="1"/>
</dbReference>
<dbReference type="CDD" id="cd16973">
    <property type="entry name" value="Alpha_kinase_ALPK3"/>
    <property type="match status" value="1"/>
</dbReference>
<feature type="compositionally biased region" description="Polar residues" evidence="11">
    <location>
        <begin position="1"/>
        <end position="17"/>
    </location>
</feature>
<evidence type="ECO:0000259" key="12">
    <source>
        <dbReference type="PROSITE" id="PS50835"/>
    </source>
</evidence>
<feature type="region of interest" description="Disordered" evidence="11">
    <location>
        <begin position="1"/>
        <end position="44"/>
    </location>
</feature>
<reference evidence="16" key="2">
    <citation type="submission" date="2025-04" db="UniProtKB">
        <authorList>
            <consortium name="RefSeq"/>
        </authorList>
    </citation>
    <scope>IDENTIFICATION</scope>
</reference>
<feature type="region of interest" description="Disordered" evidence="11">
    <location>
        <begin position="318"/>
        <end position="383"/>
    </location>
</feature>
<feature type="compositionally biased region" description="Basic and acidic residues" evidence="11">
    <location>
        <begin position="710"/>
        <end position="720"/>
    </location>
</feature>
<dbReference type="InterPro" id="IPR013098">
    <property type="entry name" value="Ig_I-set"/>
</dbReference>
<dbReference type="GO" id="GO:0055013">
    <property type="term" value="P:cardiac muscle cell development"/>
    <property type="evidence" value="ECO:0007669"/>
    <property type="project" value="TreeGrafter"/>
</dbReference>
<dbReference type="InterPro" id="IPR003599">
    <property type="entry name" value="Ig_sub"/>
</dbReference>
<feature type="region of interest" description="Disordered" evidence="11">
    <location>
        <begin position="616"/>
        <end position="663"/>
    </location>
</feature>
<feature type="region of interest" description="Disordered" evidence="11">
    <location>
        <begin position="1257"/>
        <end position="1304"/>
    </location>
</feature>
<keyword evidence="7" id="KW-1015">Disulfide bond</keyword>
<feature type="region of interest" description="Disordered" evidence="11">
    <location>
        <begin position="1197"/>
        <end position="1223"/>
    </location>
</feature>
<feature type="compositionally biased region" description="Basic and acidic residues" evidence="11">
    <location>
        <begin position="1160"/>
        <end position="1178"/>
    </location>
</feature>
<feature type="compositionally biased region" description="Low complexity" evidence="11">
    <location>
        <begin position="277"/>
        <end position="295"/>
    </location>
</feature>
<evidence type="ECO:0000256" key="5">
    <source>
        <dbReference type="ARBA" id="ARBA00022737"/>
    </source>
</evidence>
<evidence type="ECO:0000256" key="10">
    <source>
        <dbReference type="ARBA" id="ARBA00048679"/>
    </source>
</evidence>
<protein>
    <recommendedName>
        <fullName evidence="2">non-specific serine/threonine protein kinase</fullName>
        <ecNumber evidence="2">2.7.11.1</ecNumber>
    </recommendedName>
</protein>
<feature type="compositionally biased region" description="Polar residues" evidence="11">
    <location>
        <begin position="637"/>
        <end position="655"/>
    </location>
</feature>
<keyword evidence="3" id="KW-0723">Serine/threonine-protein kinase</keyword>
<comment type="catalytic activity">
    <reaction evidence="10">
        <text>L-seryl-[protein] + ATP = O-phospho-L-seryl-[protein] + ADP + H(+)</text>
        <dbReference type="Rhea" id="RHEA:17989"/>
        <dbReference type="Rhea" id="RHEA-COMP:9863"/>
        <dbReference type="Rhea" id="RHEA-COMP:11604"/>
        <dbReference type="ChEBI" id="CHEBI:15378"/>
        <dbReference type="ChEBI" id="CHEBI:29999"/>
        <dbReference type="ChEBI" id="CHEBI:30616"/>
        <dbReference type="ChEBI" id="CHEBI:83421"/>
        <dbReference type="ChEBI" id="CHEBI:456216"/>
        <dbReference type="EC" id="2.7.11.1"/>
    </reaction>
</comment>
<feature type="compositionally biased region" description="Low complexity" evidence="11">
    <location>
        <begin position="1285"/>
        <end position="1299"/>
    </location>
</feature>
<dbReference type="CTD" id="100321139"/>
<evidence type="ECO:0000256" key="1">
    <source>
        <dbReference type="ARBA" id="ARBA00008651"/>
    </source>
</evidence>
<dbReference type="GO" id="GO:0004674">
    <property type="term" value="F:protein serine/threonine kinase activity"/>
    <property type="evidence" value="ECO:0007669"/>
    <property type="project" value="UniProtKB-KW"/>
</dbReference>
<dbReference type="SMART" id="SM00408">
    <property type="entry name" value="IGc2"/>
    <property type="match status" value="2"/>
</dbReference>
<evidence type="ECO:0000256" key="7">
    <source>
        <dbReference type="ARBA" id="ARBA00023157"/>
    </source>
</evidence>
<keyword evidence="5" id="KW-0677">Repeat</keyword>
<feature type="domain" description="Ig-like" evidence="12">
    <location>
        <begin position="1425"/>
        <end position="1513"/>
    </location>
</feature>
<evidence type="ECO:0000256" key="6">
    <source>
        <dbReference type="ARBA" id="ARBA00022777"/>
    </source>
</evidence>
<dbReference type="RefSeq" id="XP_008280327.1">
    <property type="nucleotide sequence ID" value="XM_008282105.1"/>
</dbReference>
<feature type="region of interest" description="Disordered" evidence="11">
    <location>
        <begin position="188"/>
        <end position="297"/>
    </location>
</feature>
<organism evidence="14">
    <name type="scientific">Stegastes partitus</name>
    <name type="common">bicolor damselfish</name>
    <dbReference type="NCBI Taxonomy" id="144197"/>
    <lineage>
        <taxon>Eukaryota</taxon>
        <taxon>Metazoa</taxon>
        <taxon>Chordata</taxon>
        <taxon>Craniata</taxon>
        <taxon>Vertebrata</taxon>
        <taxon>Euteleostomi</taxon>
        <taxon>Actinopterygii</taxon>
        <taxon>Neopterygii</taxon>
        <taxon>Teleostei</taxon>
        <taxon>Neoteleostei</taxon>
        <taxon>Acanthomorphata</taxon>
        <taxon>Ovalentaria</taxon>
        <taxon>Pomacentridae</taxon>
        <taxon>Stegastes</taxon>
    </lineage>
</organism>
<dbReference type="Pfam" id="PF02816">
    <property type="entry name" value="Alpha_kinase"/>
    <property type="match status" value="1"/>
</dbReference>